<dbReference type="Proteomes" id="UP000236724">
    <property type="component" value="Unassembled WGS sequence"/>
</dbReference>
<sequence>MQNLRYLFFICTCLIFFSTIGNAKEIMLTHSKEYQIVLKNKPWATFDKTLPTLLQTLQTLEDNPYFQFRYKSGSGKYTVRYGTRYDTPDGLLSATHLNLKIELSHKNGEPRSKLKLKYNCSDPDACLNLKHSERAFSYPAAKYADKARFKLELDMHQNYAKYGAGGSIKFKKQLELKTLGDAQRYFPQLKHVPGFDADTPLISIKQYYEKVFDDIKVKFAGYKAKAALVVRYHTMQSEMPERAEFSFKLKRSGETWQQAPIVALGQVYAYFLNSDWNALKGTFKPGEFLLPVERK</sequence>
<evidence type="ECO:0000313" key="1">
    <source>
        <dbReference type="EMBL" id="SEH08417.1"/>
    </source>
</evidence>
<proteinExistence type="predicted"/>
<accession>A0A1H6FEE8</accession>
<dbReference type="AlphaFoldDB" id="A0A1H6FEE8"/>
<dbReference type="EMBL" id="FMSV02000549">
    <property type="protein sequence ID" value="SEH08417.1"/>
    <property type="molecule type" value="Genomic_DNA"/>
</dbReference>
<reference evidence="1 2" key="1">
    <citation type="submission" date="2016-10" db="EMBL/GenBank/DDBJ databases">
        <authorList>
            <person name="de Groot N.N."/>
        </authorList>
    </citation>
    <scope>NUCLEOTIDE SEQUENCE [LARGE SCALE GENOMIC DNA]</scope>
    <source>
        <strain evidence="1">MBHS1</strain>
    </source>
</reference>
<organism evidence="1 2">
    <name type="scientific">Candidatus Venteria ishoeyi</name>
    <dbReference type="NCBI Taxonomy" id="1899563"/>
    <lineage>
        <taxon>Bacteria</taxon>
        <taxon>Pseudomonadati</taxon>
        <taxon>Pseudomonadota</taxon>
        <taxon>Gammaproteobacteria</taxon>
        <taxon>Thiotrichales</taxon>
        <taxon>Thiotrichaceae</taxon>
        <taxon>Venteria</taxon>
    </lineage>
</organism>
<protein>
    <submittedName>
        <fullName evidence="1">Uncharacterized protein</fullName>
    </submittedName>
</protein>
<name>A0A1H6FEE8_9GAMM</name>
<dbReference type="RefSeq" id="WP_103921959.1">
    <property type="nucleotide sequence ID" value="NZ_FMSV02000549.1"/>
</dbReference>
<keyword evidence="2" id="KW-1185">Reference proteome</keyword>
<gene>
    <name evidence="1" type="ORF">MBHS_04309</name>
</gene>
<evidence type="ECO:0000313" key="2">
    <source>
        <dbReference type="Proteomes" id="UP000236724"/>
    </source>
</evidence>